<keyword evidence="1" id="KW-0175">Coiled coil</keyword>
<dbReference type="AlphaFoldDB" id="A0A0B6Z222"/>
<evidence type="ECO:0000313" key="2">
    <source>
        <dbReference type="EMBL" id="CEK62644.1"/>
    </source>
</evidence>
<feature type="non-terminal residue" evidence="2">
    <location>
        <position position="1"/>
    </location>
</feature>
<protein>
    <submittedName>
        <fullName evidence="2">Uncharacterized protein</fullName>
    </submittedName>
</protein>
<name>A0A0B6Z222_9EUPU</name>
<reference evidence="2" key="1">
    <citation type="submission" date="2014-12" db="EMBL/GenBank/DDBJ databases">
        <title>Insight into the proteome of Arion vulgaris.</title>
        <authorList>
            <person name="Aradska J."/>
            <person name="Bulat T."/>
            <person name="Smidak R."/>
            <person name="Sarate P."/>
            <person name="Gangsoo J."/>
            <person name="Sialana F."/>
            <person name="Bilban M."/>
            <person name="Lubec G."/>
        </authorList>
    </citation>
    <scope>NUCLEOTIDE SEQUENCE</scope>
    <source>
        <tissue evidence="2">Skin</tissue>
    </source>
</reference>
<evidence type="ECO:0000256" key="1">
    <source>
        <dbReference type="SAM" id="Coils"/>
    </source>
</evidence>
<sequence length="76" mass="9147">QAQTAEIRVARMELERAVEISKQKEKDHMMQLEDLKTEIGYREQHIRNLQEQVTKLQEEINRLKKEMEAKVLEVKQ</sequence>
<feature type="non-terminal residue" evidence="2">
    <location>
        <position position="76"/>
    </location>
</feature>
<organism evidence="2">
    <name type="scientific">Arion vulgaris</name>
    <dbReference type="NCBI Taxonomy" id="1028688"/>
    <lineage>
        <taxon>Eukaryota</taxon>
        <taxon>Metazoa</taxon>
        <taxon>Spiralia</taxon>
        <taxon>Lophotrochozoa</taxon>
        <taxon>Mollusca</taxon>
        <taxon>Gastropoda</taxon>
        <taxon>Heterobranchia</taxon>
        <taxon>Euthyneura</taxon>
        <taxon>Panpulmonata</taxon>
        <taxon>Eupulmonata</taxon>
        <taxon>Stylommatophora</taxon>
        <taxon>Helicina</taxon>
        <taxon>Arionoidea</taxon>
        <taxon>Arionidae</taxon>
        <taxon>Arion</taxon>
    </lineage>
</organism>
<feature type="coiled-coil region" evidence="1">
    <location>
        <begin position="32"/>
        <end position="73"/>
    </location>
</feature>
<dbReference type="EMBL" id="HACG01015779">
    <property type="protein sequence ID" value="CEK62644.1"/>
    <property type="molecule type" value="Transcribed_RNA"/>
</dbReference>
<gene>
    <name evidence="2" type="primary">ORF45757</name>
</gene>
<proteinExistence type="predicted"/>
<accession>A0A0B6Z222</accession>